<keyword evidence="1" id="KW-0472">Membrane</keyword>
<dbReference type="EMBL" id="WOCA01000003">
    <property type="protein sequence ID" value="MUK87938.1"/>
    <property type="molecule type" value="Genomic_DNA"/>
</dbReference>
<keyword evidence="3" id="KW-1185">Reference proteome</keyword>
<evidence type="ECO:0008006" key="4">
    <source>
        <dbReference type="Google" id="ProtNLM"/>
    </source>
</evidence>
<gene>
    <name evidence="2" type="ORF">GMD78_05940</name>
</gene>
<evidence type="ECO:0000313" key="3">
    <source>
        <dbReference type="Proteomes" id="UP000469125"/>
    </source>
</evidence>
<dbReference type="Proteomes" id="UP000469125">
    <property type="component" value="Unassembled WGS sequence"/>
</dbReference>
<name>A0A6N8FKX1_9BACI</name>
<sequence>MNINFADQPRWDKIGYIWLLLAVLFLLNVSLGGSFLSLLLAVINTVLGVTYIRITKVPYLVVSNKTITIFRRLIGKKEISLEQIEKHEVKERFTDLILKNGQKSRIKHSWITKEELTQLHKRFEEYV</sequence>
<protein>
    <recommendedName>
        <fullName evidence="4">DUF5673 domain-containing protein</fullName>
    </recommendedName>
</protein>
<organism evidence="2 3">
    <name type="scientific">Ornithinibacillus caprae</name>
    <dbReference type="NCBI Taxonomy" id="2678566"/>
    <lineage>
        <taxon>Bacteria</taxon>
        <taxon>Bacillati</taxon>
        <taxon>Bacillota</taxon>
        <taxon>Bacilli</taxon>
        <taxon>Bacillales</taxon>
        <taxon>Bacillaceae</taxon>
        <taxon>Ornithinibacillus</taxon>
    </lineage>
</organism>
<proteinExistence type="predicted"/>
<dbReference type="AlphaFoldDB" id="A0A6N8FKX1"/>
<accession>A0A6N8FKX1</accession>
<feature type="transmembrane region" description="Helical" evidence="1">
    <location>
        <begin position="16"/>
        <end position="43"/>
    </location>
</feature>
<reference evidence="2 3" key="1">
    <citation type="submission" date="2019-11" db="EMBL/GenBank/DDBJ databases">
        <authorList>
            <person name="Li X."/>
        </authorList>
    </citation>
    <scope>NUCLEOTIDE SEQUENCE [LARGE SCALE GENOMIC DNA]</scope>
    <source>
        <strain evidence="2 3">L9</strain>
    </source>
</reference>
<keyword evidence="1" id="KW-1133">Transmembrane helix</keyword>
<keyword evidence="1" id="KW-0812">Transmembrane</keyword>
<evidence type="ECO:0000256" key="1">
    <source>
        <dbReference type="SAM" id="Phobius"/>
    </source>
</evidence>
<dbReference type="RefSeq" id="WP_155667924.1">
    <property type="nucleotide sequence ID" value="NZ_WOCA01000003.1"/>
</dbReference>
<evidence type="ECO:0000313" key="2">
    <source>
        <dbReference type="EMBL" id="MUK87938.1"/>
    </source>
</evidence>
<comment type="caution">
    <text evidence="2">The sequence shown here is derived from an EMBL/GenBank/DDBJ whole genome shotgun (WGS) entry which is preliminary data.</text>
</comment>